<proteinExistence type="predicted"/>
<keyword evidence="2" id="KW-1185">Reference proteome</keyword>
<accession>A0A6G6Y7C1</accession>
<protein>
    <submittedName>
        <fullName evidence="1">Uncharacterized protein</fullName>
    </submittedName>
</protein>
<reference evidence="1 2" key="1">
    <citation type="submission" date="2020-02" db="EMBL/GenBank/DDBJ databases">
        <authorList>
            <person name="Zheng R.K."/>
            <person name="Sun C.M."/>
        </authorList>
    </citation>
    <scope>NUCLEOTIDE SEQUENCE [LARGE SCALE GENOMIC DNA]</scope>
    <source>
        <strain evidence="2">zrk23</strain>
    </source>
</reference>
<evidence type="ECO:0000313" key="1">
    <source>
        <dbReference type="EMBL" id="QIG80809.1"/>
    </source>
</evidence>
<evidence type="ECO:0000313" key="2">
    <source>
        <dbReference type="Proteomes" id="UP000501568"/>
    </source>
</evidence>
<dbReference type="AlphaFoldDB" id="A0A6G6Y7C1"/>
<dbReference type="KEGG" id="spzr:G5C33_14100"/>
<sequence length="63" mass="6637">MTHAKAQRREEGRTDAAQPLFPFIGAAFAGAGNESAFGAIGSLLPSLRAFAPLRENQIPEVSP</sequence>
<name>A0A6G6Y7C1_9SPHN</name>
<organism evidence="1 2">
    <name type="scientific">Stakelama tenebrarum</name>
    <dbReference type="NCBI Taxonomy" id="2711215"/>
    <lineage>
        <taxon>Bacteria</taxon>
        <taxon>Pseudomonadati</taxon>
        <taxon>Pseudomonadota</taxon>
        <taxon>Alphaproteobacteria</taxon>
        <taxon>Sphingomonadales</taxon>
        <taxon>Sphingomonadaceae</taxon>
        <taxon>Stakelama</taxon>
    </lineage>
</organism>
<dbReference type="Proteomes" id="UP000501568">
    <property type="component" value="Chromosome"/>
</dbReference>
<dbReference type="RefSeq" id="WP_165327817.1">
    <property type="nucleotide sequence ID" value="NZ_CP049109.1"/>
</dbReference>
<dbReference type="EMBL" id="CP049109">
    <property type="protein sequence ID" value="QIG80809.1"/>
    <property type="molecule type" value="Genomic_DNA"/>
</dbReference>
<gene>
    <name evidence="1" type="ORF">G5C33_14100</name>
</gene>